<dbReference type="SUPFAM" id="SSF88723">
    <property type="entry name" value="PIN domain-like"/>
    <property type="match status" value="1"/>
</dbReference>
<dbReference type="PATRIC" id="fig|1125702.3.peg.2197"/>
<keyword evidence="3" id="KW-1185">Reference proteome</keyword>
<dbReference type="AlphaFoldDB" id="S3LAT9"/>
<dbReference type="InterPro" id="IPR029060">
    <property type="entry name" value="PIN-like_dom_sf"/>
</dbReference>
<accession>S3LAT9</accession>
<protein>
    <recommendedName>
        <fullName evidence="1">PIN domain-containing protein</fullName>
    </recommendedName>
</protein>
<dbReference type="Gene3D" id="3.40.50.1010">
    <property type="entry name" value="5'-nuclease"/>
    <property type="match status" value="1"/>
</dbReference>
<dbReference type="InterPro" id="IPR052919">
    <property type="entry name" value="TA_system_RNase"/>
</dbReference>
<evidence type="ECO:0000259" key="1">
    <source>
        <dbReference type="Pfam" id="PF01850"/>
    </source>
</evidence>
<reference evidence="2 3" key="1">
    <citation type="submission" date="2013-04" db="EMBL/GenBank/DDBJ databases">
        <title>The Genome Sequence of Treponema vincentii F0403.</title>
        <authorList>
            <consortium name="The Broad Institute Genomics Platform"/>
            <person name="Earl A."/>
            <person name="Ward D."/>
            <person name="Feldgarden M."/>
            <person name="Gevers D."/>
            <person name="Leonetti C."/>
            <person name="Izard J."/>
            <person name="Walker B."/>
            <person name="Young S."/>
            <person name="Zeng Q."/>
            <person name="Gargeya S."/>
            <person name="Fitzgerald M."/>
            <person name="Haas B."/>
            <person name="Abouelleil A."/>
            <person name="Allen A.W."/>
            <person name="Alvarado L."/>
            <person name="Arachchi H.M."/>
            <person name="Berlin A.M."/>
            <person name="Chapman S.B."/>
            <person name="Gainer-Dewar J."/>
            <person name="Goldberg J."/>
            <person name="Griggs A."/>
            <person name="Gujja S."/>
            <person name="Hansen M."/>
            <person name="Howarth C."/>
            <person name="Imamovic A."/>
            <person name="Ireland A."/>
            <person name="Larimer J."/>
            <person name="McCowan C."/>
            <person name="Murphy C."/>
            <person name="Pearson M."/>
            <person name="Poon T.W."/>
            <person name="Priest M."/>
            <person name="Roberts A."/>
            <person name="Saif S."/>
            <person name="Shea T."/>
            <person name="Sisk P."/>
            <person name="Sykes S."/>
            <person name="Wortman J."/>
            <person name="Nusbaum C."/>
            <person name="Birren B."/>
        </authorList>
    </citation>
    <scope>NUCLEOTIDE SEQUENCE [LARGE SCALE GENOMIC DNA]</scope>
    <source>
        <strain evidence="2 3">F0403</strain>
    </source>
</reference>
<dbReference type="PANTHER" id="PTHR36173">
    <property type="entry name" value="RIBONUCLEASE VAPC16-RELATED"/>
    <property type="match status" value="1"/>
</dbReference>
<dbReference type="InterPro" id="IPR002716">
    <property type="entry name" value="PIN_dom"/>
</dbReference>
<organism evidence="2 3">
    <name type="scientific">Treponema vincentii F0403</name>
    <dbReference type="NCBI Taxonomy" id="1125702"/>
    <lineage>
        <taxon>Bacteria</taxon>
        <taxon>Pseudomonadati</taxon>
        <taxon>Spirochaetota</taxon>
        <taxon>Spirochaetia</taxon>
        <taxon>Spirochaetales</taxon>
        <taxon>Treponemataceae</taxon>
        <taxon>Treponema</taxon>
    </lineage>
</organism>
<dbReference type="CDD" id="cd09872">
    <property type="entry name" value="PIN_Sll0205-like"/>
    <property type="match status" value="1"/>
</dbReference>
<dbReference type="HOGENOM" id="CLU_129890_0_1_12"/>
<dbReference type="Proteomes" id="UP000014605">
    <property type="component" value="Unassembled WGS sequence"/>
</dbReference>
<sequence length="135" mass="15706">MKILLDTHILIWLHRNDEQLSQKAKEIILNPQNEVFYSAISIWEAQIKYLKHPETFHFSGEILDRLSIEANLSCLYVKPAHSIALKTLSYSKDAPKLHNDPFDQILICQAKVENMLFLTHDSLIPYYDEQCIVPV</sequence>
<proteinExistence type="predicted"/>
<dbReference type="Pfam" id="PF01850">
    <property type="entry name" value="PIN"/>
    <property type="match status" value="1"/>
</dbReference>
<gene>
    <name evidence="2" type="ORF">HMPREF1222_02125</name>
</gene>
<comment type="caution">
    <text evidence="2">The sequence shown here is derived from an EMBL/GenBank/DDBJ whole genome shotgun (WGS) entry which is preliminary data.</text>
</comment>
<dbReference type="GeneID" id="301462241"/>
<dbReference type="InterPro" id="IPR041705">
    <property type="entry name" value="PIN_Sll0205"/>
</dbReference>
<name>S3LAT9_9SPIR</name>
<feature type="domain" description="PIN" evidence="1">
    <location>
        <begin position="3"/>
        <end position="122"/>
    </location>
</feature>
<dbReference type="RefSeq" id="WP_016519384.1">
    <property type="nucleotide sequence ID" value="NZ_KE332512.1"/>
</dbReference>
<evidence type="ECO:0000313" key="3">
    <source>
        <dbReference type="Proteomes" id="UP000014605"/>
    </source>
</evidence>
<evidence type="ECO:0000313" key="2">
    <source>
        <dbReference type="EMBL" id="EPF46601.1"/>
    </source>
</evidence>
<dbReference type="EMBL" id="ATFC01000009">
    <property type="protein sequence ID" value="EPF46601.1"/>
    <property type="molecule type" value="Genomic_DNA"/>
</dbReference>
<dbReference type="PANTHER" id="PTHR36173:SF2">
    <property type="entry name" value="RIBONUCLEASE VAPC16"/>
    <property type="match status" value="1"/>
</dbReference>